<organism evidence="2 3">
    <name type="scientific">Trichomonas vaginalis (strain ATCC PRA-98 / G3)</name>
    <dbReference type="NCBI Taxonomy" id="412133"/>
    <lineage>
        <taxon>Eukaryota</taxon>
        <taxon>Metamonada</taxon>
        <taxon>Parabasalia</taxon>
        <taxon>Trichomonadida</taxon>
        <taxon>Trichomonadidae</taxon>
        <taxon>Trichomonas</taxon>
    </lineage>
</organism>
<dbReference type="PROSITE" id="PS50297">
    <property type="entry name" value="ANK_REP_REGION"/>
    <property type="match status" value="1"/>
</dbReference>
<dbReference type="Pfam" id="PF12796">
    <property type="entry name" value="Ank_2"/>
    <property type="match status" value="1"/>
</dbReference>
<proteinExistence type="predicted"/>
<keyword evidence="1" id="KW-0040">ANK repeat</keyword>
<reference evidence="2" key="2">
    <citation type="journal article" date="2007" name="Science">
        <title>Draft genome sequence of the sexually transmitted pathogen Trichomonas vaginalis.</title>
        <authorList>
            <person name="Carlton J.M."/>
            <person name="Hirt R.P."/>
            <person name="Silva J.C."/>
            <person name="Delcher A.L."/>
            <person name="Schatz M."/>
            <person name="Zhao Q."/>
            <person name="Wortman J.R."/>
            <person name="Bidwell S.L."/>
            <person name="Alsmark U.C.M."/>
            <person name="Besteiro S."/>
            <person name="Sicheritz-Ponten T."/>
            <person name="Noel C.J."/>
            <person name="Dacks J.B."/>
            <person name="Foster P.G."/>
            <person name="Simillion C."/>
            <person name="Van de Peer Y."/>
            <person name="Miranda-Saavedra D."/>
            <person name="Barton G.J."/>
            <person name="Westrop G.D."/>
            <person name="Mueller S."/>
            <person name="Dessi D."/>
            <person name="Fiori P.L."/>
            <person name="Ren Q."/>
            <person name="Paulsen I."/>
            <person name="Zhang H."/>
            <person name="Bastida-Corcuera F.D."/>
            <person name="Simoes-Barbosa A."/>
            <person name="Brown M.T."/>
            <person name="Hayes R.D."/>
            <person name="Mukherjee M."/>
            <person name="Okumura C.Y."/>
            <person name="Schneider R."/>
            <person name="Smith A.J."/>
            <person name="Vanacova S."/>
            <person name="Villalvazo M."/>
            <person name="Haas B.J."/>
            <person name="Pertea M."/>
            <person name="Feldblyum T.V."/>
            <person name="Utterback T.R."/>
            <person name="Shu C.L."/>
            <person name="Osoegawa K."/>
            <person name="de Jong P.J."/>
            <person name="Hrdy I."/>
            <person name="Horvathova L."/>
            <person name="Zubacova Z."/>
            <person name="Dolezal P."/>
            <person name="Malik S.B."/>
            <person name="Logsdon J.M. Jr."/>
            <person name="Henze K."/>
            <person name="Gupta A."/>
            <person name="Wang C.C."/>
            <person name="Dunne R.L."/>
            <person name="Upcroft J.A."/>
            <person name="Upcroft P."/>
            <person name="White O."/>
            <person name="Salzberg S.L."/>
            <person name="Tang P."/>
            <person name="Chiu C.-H."/>
            <person name="Lee Y.-S."/>
            <person name="Embley T.M."/>
            <person name="Coombs G.H."/>
            <person name="Mottram J.C."/>
            <person name="Tachezy J."/>
            <person name="Fraser-Liggett C.M."/>
            <person name="Johnson P.J."/>
        </authorList>
    </citation>
    <scope>NUCLEOTIDE SEQUENCE [LARGE SCALE GENOMIC DNA]</scope>
    <source>
        <strain evidence="2">G3</strain>
    </source>
</reference>
<protein>
    <submittedName>
        <fullName evidence="2">Ankyrin repeat protein, putative</fullName>
    </submittedName>
</protein>
<dbReference type="Gene3D" id="1.25.40.20">
    <property type="entry name" value="Ankyrin repeat-containing domain"/>
    <property type="match status" value="1"/>
</dbReference>
<dbReference type="RefSeq" id="XP_001319840.1">
    <property type="nucleotide sequence ID" value="XM_001319805.1"/>
</dbReference>
<dbReference type="eggNOG" id="KOG0505">
    <property type="taxonomic scope" value="Eukaryota"/>
</dbReference>
<dbReference type="VEuPathDB" id="TrichDB:TVAGG3_0887680"/>
<dbReference type="SMR" id="A2EID5"/>
<dbReference type="EMBL" id="DS113396">
    <property type="protein sequence ID" value="EAY07617.1"/>
    <property type="molecule type" value="Genomic_DNA"/>
</dbReference>
<keyword evidence="3" id="KW-1185">Reference proteome</keyword>
<accession>A2EID5</accession>
<feature type="repeat" description="ANK" evidence="1">
    <location>
        <begin position="64"/>
        <end position="96"/>
    </location>
</feature>
<evidence type="ECO:0000313" key="2">
    <source>
        <dbReference type="EMBL" id="EAY07617.1"/>
    </source>
</evidence>
<dbReference type="SUPFAM" id="SSF48403">
    <property type="entry name" value="Ankyrin repeat"/>
    <property type="match status" value="1"/>
</dbReference>
<reference evidence="2" key="1">
    <citation type="submission" date="2006-10" db="EMBL/GenBank/DDBJ databases">
        <authorList>
            <person name="Amadeo P."/>
            <person name="Zhao Q."/>
            <person name="Wortman J."/>
            <person name="Fraser-Liggett C."/>
            <person name="Carlton J."/>
        </authorList>
    </citation>
    <scope>NUCLEOTIDE SEQUENCE</scope>
    <source>
        <strain evidence="2">G3</strain>
    </source>
</reference>
<dbReference type="STRING" id="5722.A2EID5"/>
<dbReference type="InterPro" id="IPR002110">
    <property type="entry name" value="Ankyrin_rpt"/>
</dbReference>
<dbReference type="PROSITE" id="PS50088">
    <property type="entry name" value="ANK_REPEAT"/>
    <property type="match status" value="1"/>
</dbReference>
<dbReference type="InterPro" id="IPR036770">
    <property type="entry name" value="Ankyrin_rpt-contain_sf"/>
</dbReference>
<dbReference type="AlphaFoldDB" id="A2EID5"/>
<dbReference type="OrthoDB" id="539213at2759"/>
<sequence length="157" mass="18115">MNEYNIEIDLEVCAIYKNLESFLVYFDQTNDINKCFVYSVIFNISSLIQYFLSHGASINEKNKDGYTALHIATDNNYKEIVKLLISHGANIDEKTNNRETALHVAARFYKKETIKLLTSYMNKYSYRRLIISSFLIWSVTSLDVCPTLSTPLKSMSP</sequence>
<name>A2EID5_TRIV3</name>
<dbReference type="SMART" id="SM00248">
    <property type="entry name" value="ANK"/>
    <property type="match status" value="3"/>
</dbReference>
<dbReference type="VEuPathDB" id="TrichDB:TVAG_334290"/>
<dbReference type="InParanoid" id="A2EID5"/>
<evidence type="ECO:0000256" key="1">
    <source>
        <dbReference type="PROSITE-ProRule" id="PRU00023"/>
    </source>
</evidence>
<dbReference type="Proteomes" id="UP000001542">
    <property type="component" value="Unassembled WGS sequence"/>
</dbReference>
<dbReference type="KEGG" id="tva:4765510"/>
<dbReference type="PANTHER" id="PTHR24182">
    <property type="entry name" value="ANKYRIN REPEAT AND SOCS BOX CONTAINING 4"/>
    <property type="match status" value="1"/>
</dbReference>
<evidence type="ECO:0000313" key="3">
    <source>
        <dbReference type="Proteomes" id="UP000001542"/>
    </source>
</evidence>
<gene>
    <name evidence="2" type="ORF">TVAG_334290</name>
</gene>
<dbReference type="PANTHER" id="PTHR24182:SF13">
    <property type="entry name" value="LD18443P"/>
    <property type="match status" value="1"/>
</dbReference>